<evidence type="ECO:0000256" key="1">
    <source>
        <dbReference type="SAM" id="Coils"/>
    </source>
</evidence>
<dbReference type="GO" id="GO:0031106">
    <property type="term" value="P:septin ring organization"/>
    <property type="evidence" value="ECO:0007669"/>
    <property type="project" value="TreeGrafter"/>
</dbReference>
<dbReference type="InterPro" id="IPR051364">
    <property type="entry name" value="Cytokinesis/Rho-signaling"/>
</dbReference>
<gene>
    <name evidence="4" type="ORF">QR680_004941</name>
</gene>
<dbReference type="PANTHER" id="PTHR21538">
    <property type="entry name" value="ANILLIN/RHOTEKIN RTKN"/>
    <property type="match status" value="1"/>
</dbReference>
<dbReference type="PROSITE" id="PS50003">
    <property type="entry name" value="PH_DOMAIN"/>
    <property type="match status" value="1"/>
</dbReference>
<evidence type="ECO:0000259" key="3">
    <source>
        <dbReference type="PROSITE" id="PS50003"/>
    </source>
</evidence>
<dbReference type="GO" id="GO:0000915">
    <property type="term" value="P:actomyosin contractile ring assembly"/>
    <property type="evidence" value="ECO:0007669"/>
    <property type="project" value="TreeGrafter"/>
</dbReference>
<dbReference type="SUPFAM" id="SSF50729">
    <property type="entry name" value="PH domain-like"/>
    <property type="match status" value="1"/>
</dbReference>
<dbReference type="GO" id="GO:0005826">
    <property type="term" value="C:actomyosin contractile ring"/>
    <property type="evidence" value="ECO:0007669"/>
    <property type="project" value="TreeGrafter"/>
</dbReference>
<dbReference type="AlphaFoldDB" id="A0AA39HSI8"/>
<dbReference type="Pfam" id="PF08174">
    <property type="entry name" value="Anillin"/>
    <property type="match status" value="1"/>
</dbReference>
<dbReference type="CDD" id="cd01263">
    <property type="entry name" value="PH_anillin"/>
    <property type="match status" value="1"/>
</dbReference>
<name>A0AA39HSI8_9BILA</name>
<dbReference type="Proteomes" id="UP001175271">
    <property type="component" value="Unassembled WGS sequence"/>
</dbReference>
<feature type="compositionally biased region" description="Polar residues" evidence="2">
    <location>
        <begin position="132"/>
        <end position="149"/>
    </location>
</feature>
<dbReference type="GO" id="GO:0000281">
    <property type="term" value="P:mitotic cytokinesis"/>
    <property type="evidence" value="ECO:0007669"/>
    <property type="project" value="TreeGrafter"/>
</dbReference>
<dbReference type="InterPro" id="IPR012966">
    <property type="entry name" value="AHD"/>
</dbReference>
<reference evidence="4" key="1">
    <citation type="submission" date="2023-06" db="EMBL/GenBank/DDBJ databases">
        <title>Genomic analysis of the entomopathogenic nematode Steinernema hermaphroditum.</title>
        <authorList>
            <person name="Schwarz E.M."/>
            <person name="Heppert J.K."/>
            <person name="Baniya A."/>
            <person name="Schwartz H.T."/>
            <person name="Tan C.-H."/>
            <person name="Antoshechkin I."/>
            <person name="Sternberg P.W."/>
            <person name="Goodrich-Blair H."/>
            <person name="Dillman A.R."/>
        </authorList>
    </citation>
    <scope>NUCLEOTIDE SEQUENCE</scope>
    <source>
        <strain evidence="4">PS9179</strain>
        <tissue evidence="4">Whole animal</tissue>
    </source>
</reference>
<comment type="caution">
    <text evidence="4">The sequence shown here is derived from an EMBL/GenBank/DDBJ whole genome shotgun (WGS) entry which is preliminary data.</text>
</comment>
<proteinExistence type="predicted"/>
<evidence type="ECO:0000256" key="2">
    <source>
        <dbReference type="SAM" id="MobiDB-lite"/>
    </source>
</evidence>
<dbReference type="InterPro" id="IPR011993">
    <property type="entry name" value="PH-like_dom_sf"/>
</dbReference>
<sequence length="575" mass="64913">MNRVGRLDSNSNPVNVSMRRAVSAEQLNMTHCFESFDDTECISVDGHSISPVPSAYINSVNNRTLNNRSMSLDAEIMPLNHYRNGLRRRGEYERPACFSTVPAYRPPPPPGEDLFVVDSNMRCIGGRNMLATSDPPQIITSTPLESPVSSGRGKPFPSKIPVGVNSKIFSESFISAIATDMEHGLDQTNVDDYQHHFQRLNRLLQIQEDQIDQASSALGQCRKQHRSNGTLAELTAQRALLLATERRRVLQVELERLSAQHIVTTGSLRPLTPSLRGSMTISTIRIYLNRNFCLKSIDKDTSYDFVVLLRSGENVYATQVASVMDIGALRARTVRFPDSIRFNNLAVDFTVRVEIYALKIENRSNDAKNVCAFPRRAFSCLNPLSHRHSKISMESAVNSFEFCRCGNVNLNARTIGNLKLYVDDAEYPLEGTIELRAECSMLTPGAEIEYHGFLSMYETIGVESTWTRYWAVLRQGIIKFWRYPEDEIAEKPAHAYMDMSKVTNDFIITCPPEICSRAHTFYIDLFVQSSSSARSPKPIYSLKRVLLNADNKVLCECWIEEINKTLHLVRGSMDI</sequence>
<dbReference type="Gene3D" id="2.30.29.30">
    <property type="entry name" value="Pleckstrin-homology domain (PH domain)/Phosphotyrosine-binding domain (PTB)"/>
    <property type="match status" value="1"/>
</dbReference>
<dbReference type="SMART" id="SM00233">
    <property type="entry name" value="PH"/>
    <property type="match status" value="1"/>
</dbReference>
<dbReference type="InterPro" id="IPR001849">
    <property type="entry name" value="PH_domain"/>
</dbReference>
<dbReference type="PANTHER" id="PTHR21538:SF23">
    <property type="entry name" value="ANILLIN"/>
    <property type="match status" value="1"/>
</dbReference>
<evidence type="ECO:0000313" key="5">
    <source>
        <dbReference type="Proteomes" id="UP001175271"/>
    </source>
</evidence>
<dbReference type="InterPro" id="IPR037840">
    <property type="entry name" value="PH_Anillin"/>
</dbReference>
<keyword evidence="5" id="KW-1185">Reference proteome</keyword>
<accession>A0AA39HSI8</accession>
<organism evidence="4 5">
    <name type="scientific">Steinernema hermaphroditum</name>
    <dbReference type="NCBI Taxonomy" id="289476"/>
    <lineage>
        <taxon>Eukaryota</taxon>
        <taxon>Metazoa</taxon>
        <taxon>Ecdysozoa</taxon>
        <taxon>Nematoda</taxon>
        <taxon>Chromadorea</taxon>
        <taxon>Rhabditida</taxon>
        <taxon>Tylenchina</taxon>
        <taxon>Panagrolaimomorpha</taxon>
        <taxon>Strongyloidoidea</taxon>
        <taxon>Steinernematidae</taxon>
        <taxon>Steinernema</taxon>
    </lineage>
</organism>
<feature type="coiled-coil region" evidence="1">
    <location>
        <begin position="197"/>
        <end position="260"/>
    </location>
</feature>
<keyword evidence="1" id="KW-0175">Coiled coil</keyword>
<feature type="region of interest" description="Disordered" evidence="2">
    <location>
        <begin position="132"/>
        <end position="154"/>
    </location>
</feature>
<dbReference type="EMBL" id="JAUCMV010000003">
    <property type="protein sequence ID" value="KAK0410097.1"/>
    <property type="molecule type" value="Genomic_DNA"/>
</dbReference>
<feature type="domain" description="PH" evidence="3">
    <location>
        <begin position="447"/>
        <end position="567"/>
    </location>
</feature>
<evidence type="ECO:0000313" key="4">
    <source>
        <dbReference type="EMBL" id="KAK0410097.1"/>
    </source>
</evidence>
<protein>
    <recommendedName>
        <fullName evidence="3">PH domain-containing protein</fullName>
    </recommendedName>
</protein>